<feature type="compositionally biased region" description="Basic and acidic residues" evidence="1">
    <location>
        <begin position="110"/>
        <end position="122"/>
    </location>
</feature>
<feature type="compositionally biased region" description="Polar residues" evidence="1">
    <location>
        <begin position="799"/>
        <end position="812"/>
    </location>
</feature>
<name>A0AA39N142_9AGAR</name>
<feature type="region of interest" description="Disordered" evidence="1">
    <location>
        <begin position="110"/>
        <end position="162"/>
    </location>
</feature>
<evidence type="ECO:0000313" key="3">
    <source>
        <dbReference type="Proteomes" id="UP001175226"/>
    </source>
</evidence>
<feature type="compositionally biased region" description="Acidic residues" evidence="1">
    <location>
        <begin position="149"/>
        <end position="159"/>
    </location>
</feature>
<feature type="compositionally biased region" description="Low complexity" evidence="1">
    <location>
        <begin position="444"/>
        <end position="464"/>
    </location>
</feature>
<feature type="region of interest" description="Disordered" evidence="1">
    <location>
        <begin position="503"/>
        <end position="547"/>
    </location>
</feature>
<accession>A0AA39N142</accession>
<feature type="compositionally biased region" description="Pro residues" evidence="1">
    <location>
        <begin position="369"/>
        <end position="378"/>
    </location>
</feature>
<feature type="region of interest" description="Disordered" evidence="1">
    <location>
        <begin position="1"/>
        <end position="89"/>
    </location>
</feature>
<feature type="region of interest" description="Disordered" evidence="1">
    <location>
        <begin position="360"/>
        <end position="410"/>
    </location>
</feature>
<evidence type="ECO:0000313" key="2">
    <source>
        <dbReference type="EMBL" id="KAK0453514.1"/>
    </source>
</evidence>
<dbReference type="Proteomes" id="UP001175226">
    <property type="component" value="Unassembled WGS sequence"/>
</dbReference>
<feature type="compositionally biased region" description="Low complexity" evidence="1">
    <location>
        <begin position="749"/>
        <end position="763"/>
    </location>
</feature>
<feature type="region of interest" description="Disordered" evidence="1">
    <location>
        <begin position="715"/>
        <end position="832"/>
    </location>
</feature>
<feature type="compositionally biased region" description="Low complexity" evidence="1">
    <location>
        <begin position="621"/>
        <end position="632"/>
    </location>
</feature>
<feature type="region of interest" description="Disordered" evidence="1">
    <location>
        <begin position="559"/>
        <end position="683"/>
    </location>
</feature>
<feature type="compositionally biased region" description="Low complexity" evidence="1">
    <location>
        <begin position="647"/>
        <end position="666"/>
    </location>
</feature>
<evidence type="ECO:0000256" key="1">
    <source>
        <dbReference type="SAM" id="MobiDB-lite"/>
    </source>
</evidence>
<comment type="caution">
    <text evidence="2">The sequence shown here is derived from an EMBL/GenBank/DDBJ whole genome shotgun (WGS) entry which is preliminary data.</text>
</comment>
<keyword evidence="3" id="KW-1185">Reference proteome</keyword>
<sequence>MRRFTSVFSSKRDKGDSSTTSHPSHSTAPLATAKKTVKRANTFNSPVSSSTSSSPHFSRGSDIAHSSASSTGSASLQTPDDVPLSLERTPTKGKSWISWLGKKPSVIRVRQPETQEINRDWRPSCPPPLLRQPPPGIRSTAPVRKSEETSSESDDDDDSFLSTHLVKPSFPSSVVPISRKYLHSLIQNALVYHPSLSPFVQLDSQASPLYPRSCNSSRSLSHQESLRSSMLKTHLLRRLLDPADPLTAAEQDAILPFSLKSPPPPVLPGSSSDSVDEVALPKSAKVVGYSEGLRRWIDRPCFEHRFVVWIRTDDNITQYRVTGTRFAVADLEYSEALEAMADFSQELYQQLSLPSQHPVELPSHAVASPPQPLPAPEPPEPESETEMPSPSSEAPPPSPSSSSSHTSRKSSIRFINVVSTDLDLETNRVAPYLATPSPLRNQHAVPKSSPGPSSASVPPSSSAPIKRGVRFAEDGKEDQIPIGYVMRMKKQREAKAKFLREQQERRQFEEEKARVEEERRKREQERLEWEKERQAWEKEKRAMEEERRKKLYAEELAAARMRRENQRHGGSSRAISNSSSYTSLRGDGNGFERNRHDSMKQRPTHDHLYVPPSPPPRLQGSSSSLVSSRRSSFVGQPAMLSPMQQFGQLPLPGPGSRPSSLYSSSSEDVGMSAKRHTMASTPSSYHNVNMWSASNTSLLPPAGFDLPLLPPTAPFMLHQYHPRQPQPSLSPSPSRQGFNHSTDRVNRPSTYDSSLSNRSSSSSPHRPVNHQRRSSGDHQPSPMRPPQQRGRAIEPAASNRLSTASSRSNVNLGYTAPNIQRGVPTRRQTSFS</sequence>
<reference evidence="2" key="1">
    <citation type="submission" date="2023-06" db="EMBL/GenBank/DDBJ databases">
        <authorList>
            <consortium name="Lawrence Berkeley National Laboratory"/>
            <person name="Ahrendt S."/>
            <person name="Sahu N."/>
            <person name="Indic B."/>
            <person name="Wong-Bajracharya J."/>
            <person name="Merenyi Z."/>
            <person name="Ke H.-M."/>
            <person name="Monk M."/>
            <person name="Kocsube S."/>
            <person name="Drula E."/>
            <person name="Lipzen A."/>
            <person name="Balint B."/>
            <person name="Henrissat B."/>
            <person name="Andreopoulos B."/>
            <person name="Martin F.M."/>
            <person name="Harder C.B."/>
            <person name="Rigling D."/>
            <person name="Ford K.L."/>
            <person name="Foster G.D."/>
            <person name="Pangilinan J."/>
            <person name="Papanicolaou A."/>
            <person name="Barry K."/>
            <person name="LaButti K."/>
            <person name="Viragh M."/>
            <person name="Koriabine M."/>
            <person name="Yan M."/>
            <person name="Riley R."/>
            <person name="Champramary S."/>
            <person name="Plett K.L."/>
            <person name="Tsai I.J."/>
            <person name="Slot J."/>
            <person name="Sipos G."/>
            <person name="Plett J."/>
            <person name="Nagy L.G."/>
            <person name="Grigoriev I.V."/>
        </authorList>
    </citation>
    <scope>NUCLEOTIDE SEQUENCE</scope>
    <source>
        <strain evidence="2">FPL87.14</strain>
    </source>
</reference>
<dbReference type="AlphaFoldDB" id="A0AA39N142"/>
<feature type="compositionally biased region" description="Low complexity" evidence="1">
    <location>
        <begin position="45"/>
        <end position="75"/>
    </location>
</feature>
<dbReference type="EMBL" id="JAUEPT010000003">
    <property type="protein sequence ID" value="KAK0453514.1"/>
    <property type="molecule type" value="Genomic_DNA"/>
</dbReference>
<gene>
    <name evidence="2" type="ORF">EV421DRAFT_2030472</name>
</gene>
<organism evidence="2 3">
    <name type="scientific">Armillaria borealis</name>
    <dbReference type="NCBI Taxonomy" id="47425"/>
    <lineage>
        <taxon>Eukaryota</taxon>
        <taxon>Fungi</taxon>
        <taxon>Dikarya</taxon>
        <taxon>Basidiomycota</taxon>
        <taxon>Agaricomycotina</taxon>
        <taxon>Agaricomycetes</taxon>
        <taxon>Agaricomycetidae</taxon>
        <taxon>Agaricales</taxon>
        <taxon>Marasmiineae</taxon>
        <taxon>Physalacriaceae</taxon>
        <taxon>Armillaria</taxon>
    </lineage>
</organism>
<feature type="compositionally biased region" description="Pro residues" evidence="1">
    <location>
        <begin position="124"/>
        <end position="136"/>
    </location>
</feature>
<feature type="region of interest" description="Disordered" evidence="1">
    <location>
        <begin position="434"/>
        <end position="474"/>
    </location>
</feature>
<protein>
    <submittedName>
        <fullName evidence="2">Uncharacterized protein</fullName>
    </submittedName>
</protein>
<feature type="compositionally biased region" description="Low complexity" evidence="1">
    <location>
        <begin position="17"/>
        <end position="27"/>
    </location>
</feature>
<proteinExistence type="predicted"/>
<feature type="compositionally biased region" description="Low complexity" evidence="1">
    <location>
        <begin position="571"/>
        <end position="583"/>
    </location>
</feature>
<feature type="compositionally biased region" description="Basic and acidic residues" evidence="1">
    <location>
        <begin position="590"/>
        <end position="608"/>
    </location>
</feature>